<dbReference type="SUPFAM" id="SSF54001">
    <property type="entry name" value="Cysteine proteinases"/>
    <property type="match status" value="1"/>
</dbReference>
<evidence type="ECO:0000259" key="3">
    <source>
        <dbReference type="PROSITE" id="PS50911"/>
    </source>
</evidence>
<dbReference type="AlphaFoldDB" id="A0A087CMJ1"/>
<dbReference type="SMART" id="SM00287">
    <property type="entry name" value="SH3b"/>
    <property type="match status" value="1"/>
</dbReference>
<evidence type="ECO:0000256" key="2">
    <source>
        <dbReference type="ARBA" id="ARBA00011901"/>
    </source>
</evidence>
<evidence type="ECO:0000313" key="5">
    <source>
        <dbReference type="Proteomes" id="UP000028984"/>
    </source>
</evidence>
<dbReference type="OrthoDB" id="3231746at2"/>
<name>A0A087CMJ1_9BIFI</name>
<evidence type="ECO:0000313" key="4">
    <source>
        <dbReference type="EMBL" id="KFI84491.1"/>
    </source>
</evidence>
<gene>
    <name evidence="4" type="ORF">BREU_1266</name>
</gene>
<feature type="domain" description="Peptidase C51" evidence="3">
    <location>
        <begin position="1"/>
        <end position="133"/>
    </location>
</feature>
<dbReference type="Gene3D" id="2.30.30.40">
    <property type="entry name" value="SH3 Domains"/>
    <property type="match status" value="1"/>
</dbReference>
<sequence length="219" mass="23424">MNIDQFAAAYNGKTVDVDKAYGGQCWDLWSRYAQDVAGVPQSATNTSNGYAGSVYTTTYDQQSALRDRFDRLPANATPAKGDVAFWGQAPATPYTHVAIVLADQGGSLLCLTQNPGATHQAAITKNGLLGYLRPKTIDATPTRGIEGAWRVNVAKLNVRAQPSTGAQIVAQYSAGQTVNLDGWTTRADGYDWGRYIGASSGQYRYIALGPAGTTSYLTR</sequence>
<comment type="caution">
    <text evidence="4">The sequence shown here is derived from an EMBL/GenBank/DDBJ whole genome shotgun (WGS) entry which is preliminary data.</text>
</comment>
<dbReference type="eggNOG" id="COG5479">
    <property type="taxonomic scope" value="Bacteria"/>
</dbReference>
<dbReference type="EMBL" id="JGZK01000017">
    <property type="protein sequence ID" value="KFI84491.1"/>
    <property type="molecule type" value="Genomic_DNA"/>
</dbReference>
<dbReference type="RefSeq" id="WP_052382120.1">
    <property type="nucleotide sequence ID" value="NZ_JDUW01000012.1"/>
</dbReference>
<comment type="catalytic activity">
    <reaction evidence="1">
        <text>Hydrolyzes the link between N-acetylmuramoyl residues and L-amino acid residues in certain cell-wall glycopeptides.</text>
        <dbReference type="EC" id="3.5.1.28"/>
    </reaction>
</comment>
<dbReference type="InterPro" id="IPR003646">
    <property type="entry name" value="SH3-like_bac-type"/>
</dbReference>
<dbReference type="GO" id="GO:0008745">
    <property type="term" value="F:N-acetylmuramoyl-L-alanine amidase activity"/>
    <property type="evidence" value="ECO:0007669"/>
    <property type="project" value="UniProtKB-EC"/>
</dbReference>
<organism evidence="4 5">
    <name type="scientific">Bifidobacterium reuteri DSM 23975</name>
    <dbReference type="NCBI Taxonomy" id="1437610"/>
    <lineage>
        <taxon>Bacteria</taxon>
        <taxon>Bacillati</taxon>
        <taxon>Actinomycetota</taxon>
        <taxon>Actinomycetes</taxon>
        <taxon>Bifidobacteriales</taxon>
        <taxon>Bifidobacteriaceae</taxon>
        <taxon>Bifidobacterium</taxon>
    </lineage>
</organism>
<accession>A0A087CMJ1</accession>
<dbReference type="STRING" id="1437610.BREU_1266"/>
<dbReference type="Gene3D" id="3.90.1720.10">
    <property type="entry name" value="endopeptidase domain like (from Nostoc punctiforme)"/>
    <property type="match status" value="1"/>
</dbReference>
<reference evidence="4 5" key="1">
    <citation type="submission" date="2014-03" db="EMBL/GenBank/DDBJ databases">
        <title>Genomics of Bifidobacteria.</title>
        <authorList>
            <person name="Ventura M."/>
            <person name="Milani C."/>
            <person name="Lugli G.A."/>
        </authorList>
    </citation>
    <scope>NUCLEOTIDE SEQUENCE [LARGE SCALE GENOMIC DNA]</scope>
    <source>
        <strain evidence="4 5">DSM 23975</strain>
    </source>
</reference>
<evidence type="ECO:0000256" key="1">
    <source>
        <dbReference type="ARBA" id="ARBA00001561"/>
    </source>
</evidence>
<keyword evidence="5" id="KW-1185">Reference proteome</keyword>
<dbReference type="PROSITE" id="PS50911">
    <property type="entry name" value="CHAP"/>
    <property type="match status" value="1"/>
</dbReference>
<dbReference type="InterPro" id="IPR007921">
    <property type="entry name" value="CHAP_dom"/>
</dbReference>
<dbReference type="EC" id="3.5.1.28" evidence="2"/>
<proteinExistence type="predicted"/>
<dbReference type="Proteomes" id="UP000028984">
    <property type="component" value="Unassembled WGS sequence"/>
</dbReference>
<protein>
    <recommendedName>
        <fullName evidence="2">N-acetylmuramoyl-L-alanine amidase</fullName>
        <ecNumber evidence="2">3.5.1.28</ecNumber>
    </recommendedName>
</protein>
<dbReference type="InterPro" id="IPR038765">
    <property type="entry name" value="Papain-like_cys_pep_sf"/>
</dbReference>